<dbReference type="PRINTS" id="PR00413">
    <property type="entry name" value="HADHALOGNASE"/>
</dbReference>
<comment type="similarity">
    <text evidence="2">Belongs to the HAD-like hydrolase superfamily. CbbY/CbbZ/Gph/YieH family.</text>
</comment>
<dbReference type="Pfam" id="PF13419">
    <property type="entry name" value="HAD_2"/>
    <property type="match status" value="1"/>
</dbReference>
<dbReference type="EC" id="3.1.3.68" evidence="6"/>
<gene>
    <name evidence="6" type="primary">hxpB</name>
    <name evidence="6" type="ORF">ACFSKL_22455</name>
</gene>
<dbReference type="EMBL" id="JBHUHR010000050">
    <property type="protein sequence ID" value="MFD2037573.1"/>
    <property type="molecule type" value="Genomic_DNA"/>
</dbReference>
<keyword evidence="5" id="KW-0119">Carbohydrate metabolism</keyword>
<keyword evidence="3" id="KW-0479">Metal-binding</keyword>
<keyword evidence="4" id="KW-0460">Magnesium</keyword>
<dbReference type="Gene3D" id="1.10.150.240">
    <property type="entry name" value="Putative phosphatase, domain 2"/>
    <property type="match status" value="1"/>
</dbReference>
<evidence type="ECO:0000313" key="6">
    <source>
        <dbReference type="EMBL" id="MFD2037573.1"/>
    </source>
</evidence>
<dbReference type="InterPro" id="IPR036412">
    <property type="entry name" value="HAD-like_sf"/>
</dbReference>
<dbReference type="Proteomes" id="UP001597361">
    <property type="component" value="Unassembled WGS sequence"/>
</dbReference>
<evidence type="ECO:0000313" key="7">
    <source>
        <dbReference type="Proteomes" id="UP001597361"/>
    </source>
</evidence>
<protein>
    <submittedName>
        <fullName evidence="6">Hexitol phosphatase HxpB</fullName>
        <ecNumber evidence="6">3.1.3.22</ecNumber>
        <ecNumber evidence="6">3.1.3.50</ecNumber>
        <ecNumber evidence="6">3.1.3.68</ecNumber>
    </submittedName>
</protein>
<dbReference type="GO" id="GO:0050084">
    <property type="term" value="F:mannitol-1-phosphatase activity"/>
    <property type="evidence" value="ECO:0007669"/>
    <property type="project" value="UniProtKB-EC"/>
</dbReference>
<dbReference type="NCBIfam" id="TIGR01549">
    <property type="entry name" value="HAD-SF-IA-v1"/>
    <property type="match status" value="1"/>
</dbReference>
<dbReference type="InterPro" id="IPR041492">
    <property type="entry name" value="HAD_2"/>
</dbReference>
<comment type="cofactor">
    <cofactor evidence="1">
        <name>Mg(2+)</name>
        <dbReference type="ChEBI" id="CHEBI:18420"/>
    </cofactor>
</comment>
<dbReference type="RefSeq" id="WP_376889562.1">
    <property type="nucleotide sequence ID" value="NZ_JBHUHR010000050.1"/>
</dbReference>
<reference evidence="7" key="1">
    <citation type="journal article" date="2019" name="Int. J. Syst. Evol. Microbiol.">
        <title>The Global Catalogue of Microorganisms (GCM) 10K type strain sequencing project: providing services to taxonomists for standard genome sequencing and annotation.</title>
        <authorList>
            <consortium name="The Broad Institute Genomics Platform"/>
            <consortium name="The Broad Institute Genome Sequencing Center for Infectious Disease"/>
            <person name="Wu L."/>
            <person name="Ma J."/>
        </authorList>
    </citation>
    <scope>NUCLEOTIDE SEQUENCE [LARGE SCALE GENOMIC DNA]</scope>
    <source>
        <strain evidence="7">CGMCC 1.15180</strain>
    </source>
</reference>
<dbReference type="NCBIfam" id="NF008087">
    <property type="entry name" value="PRK10826.1"/>
    <property type="match status" value="1"/>
</dbReference>
<dbReference type="PANTHER" id="PTHR46193:SF18">
    <property type="entry name" value="HEXITOL PHOSPHATASE B"/>
    <property type="match status" value="1"/>
</dbReference>
<dbReference type="InterPro" id="IPR023198">
    <property type="entry name" value="PGP-like_dom2"/>
</dbReference>
<evidence type="ECO:0000256" key="1">
    <source>
        <dbReference type="ARBA" id="ARBA00001946"/>
    </source>
</evidence>
<dbReference type="SFLD" id="SFLDG01129">
    <property type="entry name" value="C1.5:_HAD__Beta-PGM__Phosphata"/>
    <property type="match status" value="1"/>
</dbReference>
<dbReference type="SUPFAM" id="SSF56784">
    <property type="entry name" value="HAD-like"/>
    <property type="match status" value="1"/>
</dbReference>
<evidence type="ECO:0000256" key="3">
    <source>
        <dbReference type="ARBA" id="ARBA00022723"/>
    </source>
</evidence>
<dbReference type="SFLD" id="SFLDG01135">
    <property type="entry name" value="C1.5.6:_HAD__Beta-PGM__Phospha"/>
    <property type="match status" value="1"/>
</dbReference>
<organism evidence="6 7">
    <name type="scientific">Belliella marina</name>
    <dbReference type="NCBI Taxonomy" id="1644146"/>
    <lineage>
        <taxon>Bacteria</taxon>
        <taxon>Pseudomonadati</taxon>
        <taxon>Bacteroidota</taxon>
        <taxon>Cytophagia</taxon>
        <taxon>Cytophagales</taxon>
        <taxon>Cyclobacteriaceae</taxon>
        <taxon>Belliella</taxon>
    </lineage>
</organism>
<dbReference type="SFLD" id="SFLDS00003">
    <property type="entry name" value="Haloacid_Dehalogenase"/>
    <property type="match status" value="1"/>
</dbReference>
<name>A0ABW4VW57_9BACT</name>
<dbReference type="PANTHER" id="PTHR46193">
    <property type="entry name" value="6-PHOSPHOGLUCONATE PHOSPHATASE"/>
    <property type="match status" value="1"/>
</dbReference>
<evidence type="ECO:0000256" key="4">
    <source>
        <dbReference type="ARBA" id="ARBA00022842"/>
    </source>
</evidence>
<dbReference type="Gene3D" id="3.40.50.1000">
    <property type="entry name" value="HAD superfamily/HAD-like"/>
    <property type="match status" value="1"/>
</dbReference>
<dbReference type="InterPro" id="IPR051600">
    <property type="entry name" value="Beta-PGM-like"/>
</dbReference>
<dbReference type="GO" id="GO:0003850">
    <property type="term" value="F:2-deoxyglucose-6-phosphatase activity"/>
    <property type="evidence" value="ECO:0007669"/>
    <property type="project" value="UniProtKB-EC"/>
</dbReference>
<dbReference type="InterPro" id="IPR006439">
    <property type="entry name" value="HAD-SF_hydro_IA"/>
</dbReference>
<evidence type="ECO:0000256" key="5">
    <source>
        <dbReference type="ARBA" id="ARBA00023277"/>
    </source>
</evidence>
<keyword evidence="6" id="KW-0378">Hydrolase</keyword>
<dbReference type="NCBIfam" id="TIGR01509">
    <property type="entry name" value="HAD-SF-IA-v3"/>
    <property type="match status" value="1"/>
</dbReference>
<keyword evidence="7" id="KW-1185">Reference proteome</keyword>
<dbReference type="InterPro" id="IPR023214">
    <property type="entry name" value="HAD_sf"/>
</dbReference>
<sequence>MTHFKAVIFDMDGVIINSEMFWKQAEYEVFTSLGVNVTAVESALTKSMTTSEVTNFWYHISPWEGKDHKDVEQMVISRVIELIETEDCQIEGVKDFIELLKEKHYKIGLATNSPQRIIPTVLKKLGIEGLFDAVLSAEFEIKGKPDPTIYFNAAKKLNTDPADCIVIEDSHSGMLAAKNAGMTVIAFTNENPEAEFDIADFKINSFCLGQTEIKRMGLLQN</sequence>
<dbReference type="GO" id="GO:0050286">
    <property type="term" value="F:sorbitol-6-phosphatase activity"/>
    <property type="evidence" value="ECO:0007669"/>
    <property type="project" value="UniProtKB-EC"/>
</dbReference>
<evidence type="ECO:0000256" key="2">
    <source>
        <dbReference type="ARBA" id="ARBA00006171"/>
    </source>
</evidence>
<dbReference type="EC" id="3.1.3.22" evidence="6"/>
<dbReference type="EC" id="3.1.3.50" evidence="6"/>
<comment type="caution">
    <text evidence="6">The sequence shown here is derived from an EMBL/GenBank/DDBJ whole genome shotgun (WGS) entry which is preliminary data.</text>
</comment>
<accession>A0ABW4VW57</accession>
<proteinExistence type="inferred from homology"/>